<dbReference type="Gene3D" id="2.160.20.120">
    <property type="match status" value="1"/>
</dbReference>
<keyword evidence="3" id="KW-1185">Reference proteome</keyword>
<reference evidence="3" key="1">
    <citation type="journal article" date="2019" name="Int. J. Syst. Evol. Microbiol.">
        <title>The Global Catalogue of Microorganisms (GCM) 10K type strain sequencing project: providing services to taxonomists for standard genome sequencing and annotation.</title>
        <authorList>
            <consortium name="The Broad Institute Genomics Platform"/>
            <consortium name="The Broad Institute Genome Sequencing Center for Infectious Disease"/>
            <person name="Wu L."/>
            <person name="Ma J."/>
        </authorList>
    </citation>
    <scope>NUCLEOTIDE SEQUENCE [LARGE SCALE GENOMIC DNA]</scope>
    <source>
        <strain evidence="3">CCM 8932</strain>
    </source>
</reference>
<sequence length="223" mass="24571">MKKTFTILLTIIVLLILTVVGLNLSNHRVNLNQLQFNRLTTRTTTINQLDQLSLNVRTAKLTIKPGRVNKITLQHTAANEFKLTHQAGTLKLQQTDAGQHQLEIGKSPIITITVTNPHQLKAINGQLLNGTLSLSQLTTRTLALKHLNGTTLINHLTVTHGGYFTKTNGRTDLQRLTANGLNVTIKNGQFKLNGKPQAKIYRQVGTHPLTVTSQNGQLSLTTN</sequence>
<dbReference type="EMBL" id="JBHSSD010000024">
    <property type="protein sequence ID" value="MFC6164127.1"/>
    <property type="molecule type" value="Genomic_DNA"/>
</dbReference>
<gene>
    <name evidence="2" type="ORF">ACFP3T_05520</name>
</gene>
<accession>A0ABW1R7I5</accession>
<feature type="domain" description="DUF4097" evidence="1">
    <location>
        <begin position="50"/>
        <end position="213"/>
    </location>
</feature>
<comment type="caution">
    <text evidence="2">The sequence shown here is derived from an EMBL/GenBank/DDBJ whole genome shotgun (WGS) entry which is preliminary data.</text>
</comment>
<organism evidence="2 3">
    <name type="scientific">Lactiplantibacillus dongliensis</name>
    <dbReference type="NCBI Taxonomy" id="2559919"/>
    <lineage>
        <taxon>Bacteria</taxon>
        <taxon>Bacillati</taxon>
        <taxon>Bacillota</taxon>
        <taxon>Bacilli</taxon>
        <taxon>Lactobacillales</taxon>
        <taxon>Lactobacillaceae</taxon>
        <taxon>Lactiplantibacillus</taxon>
    </lineage>
</organism>
<proteinExistence type="predicted"/>
<protein>
    <submittedName>
        <fullName evidence="2">DUF4097 family beta strand repeat-containing protein</fullName>
    </submittedName>
</protein>
<name>A0ABW1R7I5_9LACO</name>
<dbReference type="InterPro" id="IPR025164">
    <property type="entry name" value="Toastrack_DUF4097"/>
</dbReference>
<evidence type="ECO:0000313" key="2">
    <source>
        <dbReference type="EMBL" id="MFC6164127.1"/>
    </source>
</evidence>
<evidence type="ECO:0000259" key="1">
    <source>
        <dbReference type="Pfam" id="PF13349"/>
    </source>
</evidence>
<dbReference type="RefSeq" id="WP_171001104.1">
    <property type="nucleotide sequence ID" value="NZ_BJDK01000035.1"/>
</dbReference>
<dbReference type="Pfam" id="PF13349">
    <property type="entry name" value="DUF4097"/>
    <property type="match status" value="1"/>
</dbReference>
<dbReference type="Proteomes" id="UP001596253">
    <property type="component" value="Unassembled WGS sequence"/>
</dbReference>
<evidence type="ECO:0000313" key="3">
    <source>
        <dbReference type="Proteomes" id="UP001596253"/>
    </source>
</evidence>